<dbReference type="AlphaFoldDB" id="A0AAD9J384"/>
<dbReference type="InterPro" id="IPR050055">
    <property type="entry name" value="EF-Tu_GTPase"/>
</dbReference>
<dbReference type="CDD" id="cd04165">
    <property type="entry name" value="GTPBP1_like"/>
    <property type="match status" value="1"/>
</dbReference>
<evidence type="ECO:0000256" key="2">
    <source>
        <dbReference type="ARBA" id="ARBA00022741"/>
    </source>
</evidence>
<reference evidence="5" key="1">
    <citation type="journal article" date="2023" name="Mol. Biol. Evol.">
        <title>Third-Generation Sequencing Reveals the Adaptive Role of the Epigenome in Three Deep-Sea Polychaetes.</title>
        <authorList>
            <person name="Perez M."/>
            <person name="Aroh O."/>
            <person name="Sun Y."/>
            <person name="Lan Y."/>
            <person name="Juniper S.K."/>
            <person name="Young C.R."/>
            <person name="Angers B."/>
            <person name="Qian P.Y."/>
        </authorList>
    </citation>
    <scope>NUCLEOTIDE SEQUENCE</scope>
    <source>
        <strain evidence="5">P08H-3</strain>
    </source>
</reference>
<evidence type="ECO:0000256" key="3">
    <source>
        <dbReference type="ARBA" id="ARBA00023134"/>
    </source>
</evidence>
<feature type="domain" description="Tr-type G" evidence="4">
    <location>
        <begin position="132"/>
        <end position="360"/>
    </location>
</feature>
<evidence type="ECO:0000256" key="1">
    <source>
        <dbReference type="ARBA" id="ARBA00007249"/>
    </source>
</evidence>
<dbReference type="Gene3D" id="3.40.50.300">
    <property type="entry name" value="P-loop containing nucleotide triphosphate hydrolases"/>
    <property type="match status" value="1"/>
</dbReference>
<dbReference type="InterPro" id="IPR009001">
    <property type="entry name" value="Transl_elong_EF1A/Init_IF2_C"/>
</dbReference>
<dbReference type="SUPFAM" id="SSF52540">
    <property type="entry name" value="P-loop containing nucleoside triphosphate hydrolases"/>
    <property type="match status" value="1"/>
</dbReference>
<dbReference type="Pfam" id="PF00009">
    <property type="entry name" value="GTP_EFTU"/>
    <property type="match status" value="1"/>
</dbReference>
<dbReference type="FunFam" id="2.40.30.10:FF:000014">
    <property type="entry name" value="Probable GTP-binding protein 1"/>
    <property type="match status" value="1"/>
</dbReference>
<dbReference type="InterPro" id="IPR004161">
    <property type="entry name" value="EFTu-like_2"/>
</dbReference>
<dbReference type="InterPro" id="IPR009000">
    <property type="entry name" value="Transl_B-barrel_sf"/>
</dbReference>
<evidence type="ECO:0000313" key="5">
    <source>
        <dbReference type="EMBL" id="KAK2145176.1"/>
    </source>
</evidence>
<dbReference type="CDD" id="cd03694">
    <property type="entry name" value="GTPBP_II"/>
    <property type="match status" value="1"/>
</dbReference>
<keyword evidence="3" id="KW-0342">GTP-binding</keyword>
<dbReference type="EMBL" id="JAODUP010000697">
    <property type="protein sequence ID" value="KAK2145176.1"/>
    <property type="molecule type" value="Genomic_DNA"/>
</dbReference>
<dbReference type="PANTHER" id="PTHR43721:SF3">
    <property type="entry name" value="GTP-BINDING PROTEIN 2"/>
    <property type="match status" value="1"/>
</dbReference>
<accession>A0AAD9J384</accession>
<proteinExistence type="inferred from homology"/>
<dbReference type="SUPFAM" id="SSF50465">
    <property type="entry name" value="EF-Tu/eEF-1alpha/eIF2-gamma C-terminal domain"/>
    <property type="match status" value="1"/>
</dbReference>
<gene>
    <name evidence="5" type="ORF">LSH36_697g03132</name>
</gene>
<dbReference type="GO" id="GO:0005525">
    <property type="term" value="F:GTP binding"/>
    <property type="evidence" value="ECO:0007669"/>
    <property type="project" value="UniProtKB-KW"/>
</dbReference>
<sequence>MDPLIGLFVVGADDVEMPEVLPPELEEGNIEYKFKLINPTESRFEHLVTQMKWRLQEGDGEAIYEIGVEDNGLLTGLTSSELNGSLNTLTQMAERLGATTSVIRKKNIKEPYGVTRHVAEVLIRKVPDSQQFIDLRMAVLGNVDAGKSTLLGVLTHGEHDNGRGRARLNLFRHLHEIQSGRTSSISHEIIGFNSNGELINYSESRTAEEICQNSSKLITLIDLCGHQRYLKTTIFGLTGYSPDFAMLVISAKTGLVGTTKEHLGFALALQVPIVVTVSKTDTCSGSQVNAVISQVEKLLKSPGCKKVPFRIDTEDDAITAASHFHNESICPIFAVSSVTGQNLHLLLKFLNVLPPMHSTKEREKHIQQHAEHQIDEVYSIQGVGKVAGGTVLRGSIKEGDQLLLGPDGHGCFHPIKVLSLQRNRLPCRMATAGQTACISLGNLDLCPLRKGMVLLSPALQPSACYEFEADVYVLFHQSNTYICRGFQVVIHVANVRQTARIIKINKNGLRTNMRGVVRIRFNNRPEYLRVGSRLLFREGKTKGMGEITKVFPYYGDKDLPSR</sequence>
<dbReference type="PROSITE" id="PS51722">
    <property type="entry name" value="G_TR_2"/>
    <property type="match status" value="1"/>
</dbReference>
<dbReference type="Pfam" id="PF03144">
    <property type="entry name" value="GTP_EFTU_D2"/>
    <property type="match status" value="1"/>
</dbReference>
<dbReference type="GO" id="GO:0003924">
    <property type="term" value="F:GTPase activity"/>
    <property type="evidence" value="ECO:0007669"/>
    <property type="project" value="InterPro"/>
</dbReference>
<dbReference type="GO" id="GO:0003746">
    <property type="term" value="F:translation elongation factor activity"/>
    <property type="evidence" value="ECO:0007669"/>
    <property type="project" value="TreeGrafter"/>
</dbReference>
<comment type="similarity">
    <text evidence="1">Belongs to the TRAFAC class translation factor GTPase superfamily. Classic translation factor GTPase family. EF-Tu/EF-1A subfamily.</text>
</comment>
<evidence type="ECO:0000259" key="4">
    <source>
        <dbReference type="PROSITE" id="PS51722"/>
    </source>
</evidence>
<organism evidence="5 6">
    <name type="scientific">Paralvinella palmiformis</name>
    <dbReference type="NCBI Taxonomy" id="53620"/>
    <lineage>
        <taxon>Eukaryota</taxon>
        <taxon>Metazoa</taxon>
        <taxon>Spiralia</taxon>
        <taxon>Lophotrochozoa</taxon>
        <taxon>Annelida</taxon>
        <taxon>Polychaeta</taxon>
        <taxon>Sedentaria</taxon>
        <taxon>Canalipalpata</taxon>
        <taxon>Terebellida</taxon>
        <taxon>Terebelliformia</taxon>
        <taxon>Alvinellidae</taxon>
        <taxon>Paralvinella</taxon>
    </lineage>
</organism>
<comment type="caution">
    <text evidence="5">The sequence shown here is derived from an EMBL/GenBank/DDBJ whole genome shotgun (WGS) entry which is preliminary data.</text>
</comment>
<dbReference type="Proteomes" id="UP001208570">
    <property type="component" value="Unassembled WGS sequence"/>
</dbReference>
<keyword evidence="6" id="KW-1185">Reference proteome</keyword>
<evidence type="ECO:0000313" key="6">
    <source>
        <dbReference type="Proteomes" id="UP001208570"/>
    </source>
</evidence>
<dbReference type="InterPro" id="IPR035531">
    <property type="entry name" value="GTPBP1-like"/>
</dbReference>
<dbReference type="FunFam" id="3.40.50.300:FF:000091">
    <property type="entry name" value="Probable GTP-binding protein 1"/>
    <property type="match status" value="1"/>
</dbReference>
<name>A0AAD9J384_9ANNE</name>
<dbReference type="SUPFAM" id="SSF50447">
    <property type="entry name" value="Translation proteins"/>
    <property type="match status" value="1"/>
</dbReference>
<dbReference type="InterPro" id="IPR000795">
    <property type="entry name" value="T_Tr_GTP-bd_dom"/>
</dbReference>
<dbReference type="Gene3D" id="2.40.30.10">
    <property type="entry name" value="Translation factors"/>
    <property type="match status" value="1"/>
</dbReference>
<dbReference type="InterPro" id="IPR027417">
    <property type="entry name" value="P-loop_NTPase"/>
</dbReference>
<dbReference type="CDD" id="cd03708">
    <property type="entry name" value="GTPBP_III"/>
    <property type="match status" value="1"/>
</dbReference>
<protein>
    <recommendedName>
        <fullName evidence="4">Tr-type G domain-containing protein</fullName>
    </recommendedName>
</protein>
<keyword evidence="2" id="KW-0547">Nucleotide-binding</keyword>
<dbReference type="PANTHER" id="PTHR43721">
    <property type="entry name" value="ELONGATION FACTOR TU-RELATED"/>
    <property type="match status" value="1"/>
</dbReference>